<gene>
    <name evidence="2" type="ORF">SAMN05216454_101246</name>
</gene>
<keyword evidence="3" id="KW-1185">Reference proteome</keyword>
<evidence type="ECO:0000313" key="2">
    <source>
        <dbReference type="EMBL" id="SEN22946.1"/>
    </source>
</evidence>
<proteinExistence type="predicted"/>
<name>A0A1H8EUA5_9FIRM</name>
<accession>A0A1H8EUA5</accession>
<dbReference type="AlphaFoldDB" id="A0A1H8EUA5"/>
<dbReference type="InterPro" id="IPR002586">
    <property type="entry name" value="CobQ/CobB/MinD/ParA_Nub-bd_dom"/>
</dbReference>
<evidence type="ECO:0000259" key="1">
    <source>
        <dbReference type="PROSITE" id="PS51379"/>
    </source>
</evidence>
<dbReference type="RefSeq" id="WP_091973586.1">
    <property type="nucleotide sequence ID" value="NZ_FODF01000001.1"/>
</dbReference>
<dbReference type="PROSITE" id="PS51379">
    <property type="entry name" value="4FE4S_FER_2"/>
    <property type="match status" value="2"/>
</dbReference>
<dbReference type="SUPFAM" id="SSF52540">
    <property type="entry name" value="P-loop containing nucleoside triphosphate hydrolases"/>
    <property type="match status" value="1"/>
</dbReference>
<reference evidence="2 3" key="1">
    <citation type="submission" date="2016-10" db="EMBL/GenBank/DDBJ databases">
        <authorList>
            <person name="de Groot N.N."/>
        </authorList>
    </citation>
    <scope>NUCLEOTIDE SEQUENCE [LARGE SCALE GENOMIC DNA]</scope>
    <source>
        <strain evidence="2 3">Calf135</strain>
    </source>
</reference>
<dbReference type="PANTHER" id="PTHR43534">
    <property type="entry name" value="MIND SUPERFAMILY P-LOOP ATPASE CONTAINING AN INSERTED FERREDOXIN DOMAIN"/>
    <property type="match status" value="1"/>
</dbReference>
<dbReference type="CDD" id="cd03110">
    <property type="entry name" value="SIMIBI_bact_arch"/>
    <property type="match status" value="1"/>
</dbReference>
<dbReference type="Gene3D" id="3.40.50.300">
    <property type="entry name" value="P-loop containing nucleotide triphosphate hydrolases"/>
    <property type="match status" value="1"/>
</dbReference>
<dbReference type="Pfam" id="PF01656">
    <property type="entry name" value="CbiA"/>
    <property type="match status" value="1"/>
</dbReference>
<dbReference type="STRING" id="215200.SAMN05216454_101246"/>
<dbReference type="InterPro" id="IPR017896">
    <property type="entry name" value="4Fe4S_Fe-S-bd"/>
</dbReference>
<dbReference type="Gene3D" id="3.30.70.20">
    <property type="match status" value="1"/>
</dbReference>
<dbReference type="Proteomes" id="UP000199512">
    <property type="component" value="Unassembled WGS sequence"/>
</dbReference>
<feature type="domain" description="4Fe-4S ferredoxin-type" evidence="1">
    <location>
        <begin position="58"/>
        <end position="88"/>
    </location>
</feature>
<evidence type="ECO:0000313" key="3">
    <source>
        <dbReference type="Proteomes" id="UP000199512"/>
    </source>
</evidence>
<dbReference type="SUPFAM" id="SSF46548">
    <property type="entry name" value="alpha-helical ferredoxin"/>
    <property type="match status" value="1"/>
</dbReference>
<dbReference type="InterPro" id="IPR027417">
    <property type="entry name" value="P-loop_NTPase"/>
</dbReference>
<dbReference type="EMBL" id="FODF01000001">
    <property type="protein sequence ID" value="SEN22946.1"/>
    <property type="molecule type" value="Genomic_DNA"/>
</dbReference>
<feature type="domain" description="4Fe-4S ferredoxin-type" evidence="1">
    <location>
        <begin position="92"/>
        <end position="112"/>
    </location>
</feature>
<dbReference type="Pfam" id="PF00037">
    <property type="entry name" value="Fer4"/>
    <property type="match status" value="1"/>
</dbReference>
<dbReference type="OrthoDB" id="9778602at2"/>
<protein>
    <submittedName>
        <fullName evidence="2">MinD superfamily P-loop ATPase, contains an inserted ferredoxin domain</fullName>
    </submittedName>
</protein>
<dbReference type="PANTHER" id="PTHR43534:SF1">
    <property type="entry name" value="4FE-4S CLUSTER CONTAINING PARA FAMILY ATPASE PROTEIN"/>
    <property type="match status" value="1"/>
</dbReference>
<organism evidence="2 3">
    <name type="scientific">Peptostreptococcus russellii</name>
    <dbReference type="NCBI Taxonomy" id="215200"/>
    <lineage>
        <taxon>Bacteria</taxon>
        <taxon>Bacillati</taxon>
        <taxon>Bacillota</taxon>
        <taxon>Clostridia</taxon>
        <taxon>Peptostreptococcales</taxon>
        <taxon>Peptostreptococcaceae</taxon>
        <taxon>Peptostreptococcus</taxon>
    </lineage>
</organism>
<sequence>MELVVLSGKGGTGKTTIATALSELEKDVIRVDCDVEASNFYMYYKGEDLEKEDFYAGKVASIDEEKCIQCGKCEEICRFDAVKDFKIDPFYCEGCGACSLVCLQDAIVLKKEKVADTFLTKTDKGIITRAEMGIGSDASGLLISFLREKARKFNTDEKLTIIDGSPGIGCPVIASITNSDSVLIVTEPTKSGLEDLKRLISLCEHFDIFTMVCINKSDINENISREIEEFVVDRGLNLVGKVPYDDMVMKSINELKPITYYKESIAEQAIEKMWKNIKKLQKN</sequence>